<comment type="subunit">
    <text evidence="1 8">Homodimer.</text>
</comment>
<dbReference type="HOGENOM" id="CLU_031317_2_1_12"/>
<dbReference type="STRING" id="158190.SpiGrapes_0457"/>
<proteinExistence type="inferred from homology"/>
<evidence type="ECO:0000256" key="8">
    <source>
        <dbReference type="HAMAP-Rule" id="MF_01818"/>
    </source>
</evidence>
<keyword evidence="11" id="KW-1185">Reference proteome</keyword>
<keyword evidence="4 8" id="KW-0479">Metal-binding</keyword>
<name>G8QW69_SPHPG</name>
<dbReference type="OrthoDB" id="9800940at2"/>
<comment type="similarity">
    <text evidence="8">Belongs to the RNase Z family.</text>
</comment>
<dbReference type="HAMAP" id="MF_01818">
    <property type="entry name" value="RNase_Z_BN"/>
    <property type="match status" value="1"/>
</dbReference>
<dbReference type="eggNOG" id="COG1234">
    <property type="taxonomic scope" value="Bacteria"/>
</dbReference>
<dbReference type="EMBL" id="CP003155">
    <property type="protein sequence ID" value="AEV28312.1"/>
    <property type="molecule type" value="Genomic_DNA"/>
</dbReference>
<comment type="cofactor">
    <cofactor evidence="8">
        <name>Zn(2+)</name>
        <dbReference type="ChEBI" id="CHEBI:29105"/>
    </cofactor>
    <text evidence="8">Binds 2 Zn(2+) ions.</text>
</comment>
<protein>
    <recommendedName>
        <fullName evidence="8">Ribonuclease Z</fullName>
        <shortName evidence="8">RNase Z</shortName>
        <ecNumber evidence="8">3.1.26.11</ecNumber>
    </recommendedName>
    <alternativeName>
        <fullName evidence="8">tRNA 3 endonuclease</fullName>
    </alternativeName>
    <alternativeName>
        <fullName evidence="8">tRNase Z</fullName>
    </alternativeName>
</protein>
<keyword evidence="6 8" id="KW-0378">Hydrolase</keyword>
<feature type="domain" description="Metallo-beta-lactamase" evidence="9">
    <location>
        <begin position="20"/>
        <end position="194"/>
    </location>
</feature>
<keyword evidence="3 8" id="KW-0540">Nuclease</keyword>
<dbReference type="Gene3D" id="3.60.15.10">
    <property type="entry name" value="Ribonuclease Z/Hydroxyacylglutathione hydrolase-like"/>
    <property type="match status" value="1"/>
</dbReference>
<evidence type="ECO:0000313" key="10">
    <source>
        <dbReference type="EMBL" id="AEV28312.1"/>
    </source>
</evidence>
<evidence type="ECO:0000256" key="1">
    <source>
        <dbReference type="ARBA" id="ARBA00011738"/>
    </source>
</evidence>
<evidence type="ECO:0000259" key="9">
    <source>
        <dbReference type="SMART" id="SM00849"/>
    </source>
</evidence>
<feature type="binding site" evidence="8">
    <location>
        <position position="66"/>
    </location>
    <ligand>
        <name>Zn(2+)</name>
        <dbReference type="ChEBI" id="CHEBI:29105"/>
        <label>2</label>
        <note>catalytic</note>
    </ligand>
</feature>
<dbReference type="EC" id="3.1.26.11" evidence="8"/>
<feature type="binding site" evidence="8">
    <location>
        <position position="210"/>
    </location>
    <ligand>
        <name>Zn(2+)</name>
        <dbReference type="ChEBI" id="CHEBI:29105"/>
        <label>1</label>
        <note>catalytic</note>
    </ligand>
</feature>
<evidence type="ECO:0000256" key="6">
    <source>
        <dbReference type="ARBA" id="ARBA00022801"/>
    </source>
</evidence>
<dbReference type="InterPro" id="IPR013471">
    <property type="entry name" value="RNase_Z/BN"/>
</dbReference>
<dbReference type="NCBIfam" id="TIGR02651">
    <property type="entry name" value="RNase_Z"/>
    <property type="match status" value="1"/>
</dbReference>
<organism evidence="10 11">
    <name type="scientific">Sphaerochaeta pleomorpha (strain ATCC BAA-1885 / DSM 22778 / Grapes)</name>
    <dbReference type="NCBI Taxonomy" id="158190"/>
    <lineage>
        <taxon>Bacteria</taxon>
        <taxon>Pseudomonadati</taxon>
        <taxon>Spirochaetota</taxon>
        <taxon>Spirochaetia</taxon>
        <taxon>Spirochaetales</taxon>
        <taxon>Sphaerochaetaceae</taxon>
        <taxon>Sphaerochaeta</taxon>
    </lineage>
</organism>
<dbReference type="PANTHER" id="PTHR46018">
    <property type="entry name" value="ZINC PHOSPHODIESTERASE ELAC PROTEIN 1"/>
    <property type="match status" value="1"/>
</dbReference>
<feature type="binding site" evidence="8">
    <location>
        <position position="268"/>
    </location>
    <ligand>
        <name>Zn(2+)</name>
        <dbReference type="ChEBI" id="CHEBI:29105"/>
        <label>2</label>
        <note>catalytic</note>
    </ligand>
</feature>
<dbReference type="PANTHER" id="PTHR46018:SF2">
    <property type="entry name" value="ZINC PHOSPHODIESTERASE ELAC PROTEIN 1"/>
    <property type="match status" value="1"/>
</dbReference>
<dbReference type="RefSeq" id="WP_014269161.1">
    <property type="nucleotide sequence ID" value="NC_016633.1"/>
</dbReference>
<feature type="binding site" evidence="8">
    <location>
        <position position="139"/>
    </location>
    <ligand>
        <name>Zn(2+)</name>
        <dbReference type="ChEBI" id="CHEBI:29105"/>
        <label>1</label>
        <note>catalytic</note>
    </ligand>
</feature>
<dbReference type="GO" id="GO:0042781">
    <property type="term" value="F:3'-tRNA processing endoribonuclease activity"/>
    <property type="evidence" value="ECO:0007669"/>
    <property type="project" value="UniProtKB-UniRule"/>
</dbReference>
<dbReference type="Pfam" id="PF12706">
    <property type="entry name" value="Lactamase_B_2"/>
    <property type="match status" value="1"/>
</dbReference>
<keyword evidence="2 8" id="KW-0819">tRNA processing</keyword>
<evidence type="ECO:0000256" key="2">
    <source>
        <dbReference type="ARBA" id="ARBA00022694"/>
    </source>
</evidence>
<feature type="binding site" evidence="8">
    <location>
        <position position="64"/>
    </location>
    <ligand>
        <name>Zn(2+)</name>
        <dbReference type="ChEBI" id="CHEBI:29105"/>
        <label>1</label>
        <note>catalytic</note>
    </ligand>
</feature>
<evidence type="ECO:0000256" key="5">
    <source>
        <dbReference type="ARBA" id="ARBA00022759"/>
    </source>
</evidence>
<sequence>MNFEVFALGTSGMMPLPNRFLTSAMVRRDGELFLFDCGEGTQVSLKMLNLKWKKIHSIFISHMHADHVTGLPGILMLSSQVDRDDPLTIYGPPRLKEYIDSNRKILDMYINYEIIVETVQEGVVLDLPEFTVSAFRLDHTKPCMGYVMQEKDRPGEFHPDLALQLGVPMGPMWGMLQKGKAVTLSDGTQITPGQVMGSARTGRKFSYVTDSLYSSEISQYVKDSDLLLCEGMFTGDLEETAKEKKHMTSVQAAMIARDAKVKKLGLIHYSPRYSDKELKYLAKDARTVFEETVLTRDRMCFEIPLKD</sequence>
<dbReference type="Pfam" id="PF23023">
    <property type="entry name" value="Anti-Pycsar_Apyc1"/>
    <property type="match status" value="1"/>
</dbReference>
<dbReference type="GO" id="GO:0008270">
    <property type="term" value="F:zinc ion binding"/>
    <property type="evidence" value="ECO:0007669"/>
    <property type="project" value="UniProtKB-UniRule"/>
</dbReference>
<accession>G8QW69</accession>
<dbReference type="AlphaFoldDB" id="G8QW69"/>
<evidence type="ECO:0000256" key="7">
    <source>
        <dbReference type="ARBA" id="ARBA00022833"/>
    </source>
</evidence>
<evidence type="ECO:0000313" key="11">
    <source>
        <dbReference type="Proteomes" id="UP000005632"/>
    </source>
</evidence>
<comment type="catalytic activity">
    <reaction evidence="8">
        <text>Endonucleolytic cleavage of RNA, removing extra 3' nucleotides from tRNA precursor, generating 3' termini of tRNAs. A 3'-hydroxy group is left at the tRNA terminus and a 5'-phosphoryl group is left at the trailer molecule.</text>
        <dbReference type="EC" id="3.1.26.11"/>
    </reaction>
</comment>
<comment type="function">
    <text evidence="8">Zinc phosphodiesterase, which displays some tRNA 3'-processing endonuclease activity. Probably involved in tRNA maturation, by removing a 3'-trailer from precursor tRNA.</text>
</comment>
<dbReference type="KEGG" id="sgp:SpiGrapes_0457"/>
<dbReference type="CDD" id="cd07717">
    <property type="entry name" value="RNaseZ_ZiPD-like_MBL-fold"/>
    <property type="match status" value="1"/>
</dbReference>
<keyword evidence="5 8" id="KW-0255">Endonuclease</keyword>
<feature type="binding site" evidence="8">
    <location>
        <position position="210"/>
    </location>
    <ligand>
        <name>Zn(2+)</name>
        <dbReference type="ChEBI" id="CHEBI:29105"/>
        <label>2</label>
        <note>catalytic</note>
    </ligand>
</feature>
<feature type="binding site" evidence="8">
    <location>
        <position position="67"/>
    </location>
    <ligand>
        <name>Zn(2+)</name>
        <dbReference type="ChEBI" id="CHEBI:29105"/>
        <label>2</label>
        <note>catalytic</note>
    </ligand>
</feature>
<dbReference type="InterPro" id="IPR001279">
    <property type="entry name" value="Metallo-B-lactamas"/>
</dbReference>
<feature type="binding site" evidence="8">
    <location>
        <position position="62"/>
    </location>
    <ligand>
        <name>Zn(2+)</name>
        <dbReference type="ChEBI" id="CHEBI:29105"/>
        <label>1</label>
        <note>catalytic</note>
    </ligand>
</feature>
<dbReference type="SUPFAM" id="SSF56281">
    <property type="entry name" value="Metallo-hydrolase/oxidoreductase"/>
    <property type="match status" value="1"/>
</dbReference>
<reference evidence="10 11" key="1">
    <citation type="submission" date="2011-11" db="EMBL/GenBank/DDBJ databases">
        <title>Complete sequence of Spirochaeta sp. grapes.</title>
        <authorList>
            <consortium name="US DOE Joint Genome Institute"/>
            <person name="Lucas S."/>
            <person name="Han J."/>
            <person name="Lapidus A."/>
            <person name="Cheng J.-F."/>
            <person name="Goodwin L."/>
            <person name="Pitluck S."/>
            <person name="Peters L."/>
            <person name="Ovchinnikova G."/>
            <person name="Munk A.C."/>
            <person name="Detter J.C."/>
            <person name="Han C."/>
            <person name="Tapia R."/>
            <person name="Land M."/>
            <person name="Hauser L."/>
            <person name="Kyrpides N."/>
            <person name="Ivanova N."/>
            <person name="Pagani I."/>
            <person name="Ritalahtilisa K."/>
            <person name="Loeffler F."/>
            <person name="Woyke T."/>
        </authorList>
    </citation>
    <scope>NUCLEOTIDE SEQUENCE [LARGE SCALE GENOMIC DNA]</scope>
    <source>
        <strain evidence="11">ATCC BAA-1885 / DSM 22778 / Grapes</strain>
    </source>
</reference>
<evidence type="ECO:0000256" key="3">
    <source>
        <dbReference type="ARBA" id="ARBA00022722"/>
    </source>
</evidence>
<keyword evidence="7 8" id="KW-0862">Zinc</keyword>
<dbReference type="NCBIfam" id="NF000801">
    <property type="entry name" value="PRK00055.1-3"/>
    <property type="match status" value="1"/>
</dbReference>
<dbReference type="SMART" id="SM00849">
    <property type="entry name" value="Lactamase_B"/>
    <property type="match status" value="1"/>
</dbReference>
<dbReference type="Proteomes" id="UP000005632">
    <property type="component" value="Chromosome"/>
</dbReference>
<evidence type="ECO:0000256" key="4">
    <source>
        <dbReference type="ARBA" id="ARBA00022723"/>
    </source>
</evidence>
<feature type="active site" description="Proton acceptor" evidence="8">
    <location>
        <position position="66"/>
    </location>
</feature>
<gene>
    <name evidence="8" type="primary">rnz</name>
    <name evidence="10" type="ordered locus">SpiGrapes_0457</name>
</gene>
<dbReference type="InterPro" id="IPR036866">
    <property type="entry name" value="RibonucZ/Hydroxyglut_hydro"/>
</dbReference>